<reference evidence="3" key="1">
    <citation type="submission" date="2025-08" db="UniProtKB">
        <authorList>
            <consortium name="RefSeq"/>
        </authorList>
    </citation>
    <scope>IDENTIFICATION</scope>
    <source>
        <tissue evidence="3">Total insect</tissue>
    </source>
</reference>
<protein>
    <submittedName>
        <fullName evidence="3">Uncharacterized protein LOC117645883</fullName>
    </submittedName>
</protein>
<dbReference type="GeneID" id="117645883"/>
<dbReference type="InParanoid" id="A0A6P8YXI7"/>
<dbReference type="KEGG" id="tpal:117645883"/>
<evidence type="ECO:0000313" key="3">
    <source>
        <dbReference type="RefSeq" id="XP_034242315.1"/>
    </source>
</evidence>
<feature type="compositionally biased region" description="Low complexity" evidence="1">
    <location>
        <begin position="150"/>
        <end position="170"/>
    </location>
</feature>
<accession>A0A6P8YXI7</accession>
<keyword evidence="2" id="KW-1185">Reference proteome</keyword>
<evidence type="ECO:0000256" key="1">
    <source>
        <dbReference type="SAM" id="MobiDB-lite"/>
    </source>
</evidence>
<gene>
    <name evidence="3" type="primary">LOC117645883</name>
</gene>
<name>A0A6P8YXI7_THRPL</name>
<dbReference type="Proteomes" id="UP000515158">
    <property type="component" value="Unplaced"/>
</dbReference>
<feature type="region of interest" description="Disordered" evidence="1">
    <location>
        <begin position="47"/>
        <end position="194"/>
    </location>
</feature>
<feature type="compositionally biased region" description="Polar residues" evidence="1">
    <location>
        <begin position="88"/>
        <end position="99"/>
    </location>
</feature>
<proteinExistence type="predicted"/>
<sequence>MSSRSSNGSVITLTMHNNHLIVEKEEIVESEFGPEDHMYDEALATPQLYAPSLPPPPPATAYSDQKAIVHQPPATATTPALTKGAETGLSQPDLSTGSDGNPPYSYGNQVGYDAGPLGYAAYNGYRVDEPPSRHRHVAPPSPRPAPPPDVVAVVPLRVQDSIDGQDGIQDLPEDPPEDLPEDSPQPQRLMSDIQARHDALQHHGEGVPNGGPAVDIVAVDAADDGDDDSASVTEDACSVKAQSPLPPRALALGLVSGATAADQPLRSPVVDKLRLEEATPIAELERFPLPSPGHGTRTPPKSPLASAAKKAEVP</sequence>
<evidence type="ECO:0000313" key="2">
    <source>
        <dbReference type="Proteomes" id="UP000515158"/>
    </source>
</evidence>
<dbReference type="RefSeq" id="XP_034242315.1">
    <property type="nucleotide sequence ID" value="XM_034386424.1"/>
</dbReference>
<dbReference type="OrthoDB" id="8034296at2759"/>
<dbReference type="AlphaFoldDB" id="A0A6P8YXI7"/>
<organism evidence="3">
    <name type="scientific">Thrips palmi</name>
    <name type="common">Melon thrips</name>
    <dbReference type="NCBI Taxonomy" id="161013"/>
    <lineage>
        <taxon>Eukaryota</taxon>
        <taxon>Metazoa</taxon>
        <taxon>Ecdysozoa</taxon>
        <taxon>Arthropoda</taxon>
        <taxon>Hexapoda</taxon>
        <taxon>Insecta</taxon>
        <taxon>Pterygota</taxon>
        <taxon>Neoptera</taxon>
        <taxon>Paraneoptera</taxon>
        <taxon>Thysanoptera</taxon>
        <taxon>Terebrantia</taxon>
        <taxon>Thripoidea</taxon>
        <taxon>Thripidae</taxon>
        <taxon>Thrips</taxon>
    </lineage>
</organism>
<feature type="compositionally biased region" description="Acidic residues" evidence="1">
    <location>
        <begin position="171"/>
        <end position="181"/>
    </location>
</feature>
<feature type="region of interest" description="Disordered" evidence="1">
    <location>
        <begin position="284"/>
        <end position="314"/>
    </location>
</feature>
<feature type="compositionally biased region" description="Pro residues" evidence="1">
    <location>
        <begin position="139"/>
        <end position="149"/>
    </location>
</feature>